<feature type="transmembrane region" description="Helical" evidence="1">
    <location>
        <begin position="151"/>
        <end position="176"/>
    </location>
</feature>
<sequence length="268" mass="29298">MSVNEVPERPGPTDKIFLASAILLSIASYNVAEVLVWILSIFRHFRGLYFYSCLITNLSLGGFIALAFIALFTGGSATWLLVLWALVYGTLSTAQILVLYARIHLVCPHSPRVVRAVRLVVIITSVLLLPPLVICYVYTSQTPSFVTTDSIIQRGILLAFTVREIAVCVVYIVQAIKELGTIAAHKGQAGKRVMQQVIAVQSVVTLLDVALIAITWSTPLSIQWGITAVFYVVKLKMEFAILNALKTLSRSPTKLLPSSRSTGLQPSP</sequence>
<reference evidence="3 4" key="1">
    <citation type="submission" date="2024-07" db="EMBL/GenBank/DDBJ databases">
        <title>Section-level genome sequencing and comparative genomics of Aspergillus sections Usti and Cavernicolus.</title>
        <authorList>
            <consortium name="Lawrence Berkeley National Laboratory"/>
            <person name="Nybo J.L."/>
            <person name="Vesth T.C."/>
            <person name="Theobald S."/>
            <person name="Frisvad J.C."/>
            <person name="Larsen T.O."/>
            <person name="Kjaerboelling I."/>
            <person name="Rothschild-Mancinelli K."/>
            <person name="Lyhne E.K."/>
            <person name="Kogle M.E."/>
            <person name="Barry K."/>
            <person name="Clum A."/>
            <person name="Na H."/>
            <person name="Ledsgaard L."/>
            <person name="Lin J."/>
            <person name="Lipzen A."/>
            <person name="Kuo A."/>
            <person name="Riley R."/>
            <person name="Mondo S."/>
            <person name="Labutti K."/>
            <person name="Haridas S."/>
            <person name="Pangalinan J."/>
            <person name="Salamov A.A."/>
            <person name="Simmons B.A."/>
            <person name="Magnuson J.K."/>
            <person name="Chen J."/>
            <person name="Drula E."/>
            <person name="Henrissat B."/>
            <person name="Wiebenga A."/>
            <person name="Lubbers R.J."/>
            <person name="Gomes A.C."/>
            <person name="Makela M.R."/>
            <person name="Stajich J."/>
            <person name="Grigoriev I.V."/>
            <person name="Mortensen U.H."/>
            <person name="De Vries R.P."/>
            <person name="Baker S.E."/>
            <person name="Andersen M.R."/>
        </authorList>
    </citation>
    <scope>NUCLEOTIDE SEQUENCE [LARGE SCALE GENOMIC DNA]</scope>
    <source>
        <strain evidence="3 4">CBS 209.92</strain>
    </source>
</reference>
<evidence type="ECO:0000313" key="3">
    <source>
        <dbReference type="EMBL" id="KAL2794626.1"/>
    </source>
</evidence>
<feature type="transmembrane region" description="Helical" evidence="1">
    <location>
        <begin position="113"/>
        <end position="139"/>
    </location>
</feature>
<keyword evidence="1" id="KW-0472">Membrane</keyword>
<evidence type="ECO:0000256" key="1">
    <source>
        <dbReference type="SAM" id="Phobius"/>
    </source>
</evidence>
<feature type="transmembrane region" description="Helical" evidence="1">
    <location>
        <begin position="78"/>
        <end position="101"/>
    </location>
</feature>
<keyword evidence="1" id="KW-1133">Transmembrane helix</keyword>
<name>A0ABR4G6J6_9EURO</name>
<dbReference type="PANTHER" id="PTHR37013">
    <property type="entry name" value="INTEGRAL MEMBRANE PROTEIN (AFU_ORTHOLOGUE AFUA_1G05950)-RELATED"/>
    <property type="match status" value="1"/>
</dbReference>
<feature type="domain" description="DUF7703" evidence="2">
    <location>
        <begin position="25"/>
        <end position="251"/>
    </location>
</feature>
<protein>
    <recommendedName>
        <fullName evidence="2">DUF7703 domain-containing protein</fullName>
    </recommendedName>
</protein>
<dbReference type="PANTHER" id="PTHR37013:SF5">
    <property type="entry name" value="INTEGRAL MEMBRANE PROTEIN"/>
    <property type="match status" value="1"/>
</dbReference>
<feature type="transmembrane region" description="Helical" evidence="1">
    <location>
        <begin position="222"/>
        <end position="245"/>
    </location>
</feature>
<feature type="transmembrane region" description="Helical" evidence="1">
    <location>
        <begin position="48"/>
        <end position="72"/>
    </location>
</feature>
<dbReference type="Proteomes" id="UP001610563">
    <property type="component" value="Unassembled WGS sequence"/>
</dbReference>
<comment type="caution">
    <text evidence="3">The sequence shown here is derived from an EMBL/GenBank/DDBJ whole genome shotgun (WGS) entry which is preliminary data.</text>
</comment>
<gene>
    <name evidence="3" type="ORF">BJX66DRAFT_337765</name>
</gene>
<organism evidence="3 4">
    <name type="scientific">Aspergillus keveii</name>
    <dbReference type="NCBI Taxonomy" id="714993"/>
    <lineage>
        <taxon>Eukaryota</taxon>
        <taxon>Fungi</taxon>
        <taxon>Dikarya</taxon>
        <taxon>Ascomycota</taxon>
        <taxon>Pezizomycotina</taxon>
        <taxon>Eurotiomycetes</taxon>
        <taxon>Eurotiomycetidae</taxon>
        <taxon>Eurotiales</taxon>
        <taxon>Aspergillaceae</taxon>
        <taxon>Aspergillus</taxon>
        <taxon>Aspergillus subgen. Nidulantes</taxon>
    </lineage>
</organism>
<dbReference type="InterPro" id="IPR056120">
    <property type="entry name" value="DUF7703"/>
</dbReference>
<accession>A0ABR4G6J6</accession>
<evidence type="ECO:0000259" key="2">
    <source>
        <dbReference type="Pfam" id="PF24802"/>
    </source>
</evidence>
<dbReference type="EMBL" id="JBFTWV010000043">
    <property type="protein sequence ID" value="KAL2794626.1"/>
    <property type="molecule type" value="Genomic_DNA"/>
</dbReference>
<dbReference type="Pfam" id="PF24802">
    <property type="entry name" value="DUF7703"/>
    <property type="match status" value="1"/>
</dbReference>
<proteinExistence type="predicted"/>
<keyword evidence="4" id="KW-1185">Reference proteome</keyword>
<feature type="transmembrane region" description="Helical" evidence="1">
    <location>
        <begin position="16"/>
        <end position="41"/>
    </location>
</feature>
<feature type="transmembrane region" description="Helical" evidence="1">
    <location>
        <begin position="197"/>
        <end position="216"/>
    </location>
</feature>
<keyword evidence="1" id="KW-0812">Transmembrane</keyword>
<evidence type="ECO:0000313" key="4">
    <source>
        <dbReference type="Proteomes" id="UP001610563"/>
    </source>
</evidence>